<evidence type="ECO:0000256" key="3">
    <source>
        <dbReference type="ARBA" id="ARBA00004947"/>
    </source>
</evidence>
<evidence type="ECO:0000256" key="4">
    <source>
        <dbReference type="ARBA" id="ARBA00007637"/>
    </source>
</evidence>
<evidence type="ECO:0000256" key="10">
    <source>
        <dbReference type="ARBA" id="ARBA00031367"/>
    </source>
</evidence>
<dbReference type="Gene3D" id="3.40.50.720">
    <property type="entry name" value="NAD(P)-binding Rossmann-like Domain"/>
    <property type="match status" value="1"/>
</dbReference>
<dbReference type="Gene3D" id="3.90.25.10">
    <property type="entry name" value="UDP-galactose 4-epimerase, domain 1"/>
    <property type="match status" value="1"/>
</dbReference>
<keyword evidence="7" id="KW-0520">NAD</keyword>
<evidence type="ECO:0000256" key="1">
    <source>
        <dbReference type="ARBA" id="ARBA00000083"/>
    </source>
</evidence>
<feature type="domain" description="NAD-dependent epimerase/dehydratase" evidence="12">
    <location>
        <begin position="3"/>
        <end position="251"/>
    </location>
</feature>
<comment type="similarity">
    <text evidence="4">Belongs to the NAD(P)-dependent epimerase/dehydratase family.</text>
</comment>
<dbReference type="GO" id="GO:0033499">
    <property type="term" value="P:galactose catabolic process via UDP-galactose, Leloir pathway"/>
    <property type="evidence" value="ECO:0007669"/>
    <property type="project" value="TreeGrafter"/>
</dbReference>
<evidence type="ECO:0000256" key="5">
    <source>
        <dbReference type="ARBA" id="ARBA00013189"/>
    </source>
</evidence>
<dbReference type="PANTHER" id="PTHR43725">
    <property type="entry name" value="UDP-GLUCOSE 4-EPIMERASE"/>
    <property type="match status" value="1"/>
</dbReference>
<evidence type="ECO:0000256" key="6">
    <source>
        <dbReference type="ARBA" id="ARBA00018569"/>
    </source>
</evidence>
<keyword evidence="9" id="KW-0119">Carbohydrate metabolism</keyword>
<evidence type="ECO:0000313" key="13">
    <source>
        <dbReference type="EMBL" id="MBB6038305.1"/>
    </source>
</evidence>
<keyword evidence="14" id="KW-1185">Reference proteome</keyword>
<dbReference type="InterPro" id="IPR001509">
    <property type="entry name" value="Epimerase_deHydtase"/>
</dbReference>
<dbReference type="NCBIfam" id="TIGR01179">
    <property type="entry name" value="galE"/>
    <property type="match status" value="1"/>
</dbReference>
<proteinExistence type="inferred from homology"/>
<dbReference type="GO" id="GO:0003978">
    <property type="term" value="F:UDP-glucose 4-epimerase activity"/>
    <property type="evidence" value="ECO:0007669"/>
    <property type="project" value="UniProtKB-EC"/>
</dbReference>
<dbReference type="AlphaFoldDB" id="A0A841FQ91"/>
<evidence type="ECO:0000256" key="7">
    <source>
        <dbReference type="ARBA" id="ARBA00023027"/>
    </source>
</evidence>
<comment type="catalytic activity">
    <reaction evidence="1">
        <text>UDP-alpha-D-glucose = UDP-alpha-D-galactose</text>
        <dbReference type="Rhea" id="RHEA:22168"/>
        <dbReference type="ChEBI" id="CHEBI:58885"/>
        <dbReference type="ChEBI" id="CHEBI:66914"/>
        <dbReference type="EC" id="5.1.3.2"/>
    </reaction>
</comment>
<sequence>MTWLVTGGAGYIGAHAVKRLHAAGTPVVVYDDLSTGDARRIPDGVPLVEGDVTDKAALAEAFAKHQVTGVLHFAAQKSVPVSMERPLFYYEQNVGGLAAIVAAMNEAGVRRIVFSSTAALYGLAPEETLVEDLVVDPISVYGETKLIGERMLRFASAACGFSWIALRYFNVVGADEPALGDTSVGNLVPIVFRCIDEGRTVSVTGGDYPTPDGSGVRDYIHVADLADAHVVAVNHLIGREPGSVGEVYNVGTGTGSSVLEVLDAVRAVTGLEVPAEVVARRPGDPARSVAGVAKIERDLDWRASRGLTDMVADAWTAWRAAR</sequence>
<evidence type="ECO:0000256" key="2">
    <source>
        <dbReference type="ARBA" id="ARBA00001911"/>
    </source>
</evidence>
<comment type="caution">
    <text evidence="13">The sequence shown here is derived from an EMBL/GenBank/DDBJ whole genome shotgun (WGS) entry which is preliminary data.</text>
</comment>
<dbReference type="EC" id="5.1.3.2" evidence="5"/>
<dbReference type="Proteomes" id="UP000548476">
    <property type="component" value="Unassembled WGS sequence"/>
</dbReference>
<dbReference type="SUPFAM" id="SSF51735">
    <property type="entry name" value="NAD(P)-binding Rossmann-fold domains"/>
    <property type="match status" value="1"/>
</dbReference>
<evidence type="ECO:0000256" key="9">
    <source>
        <dbReference type="ARBA" id="ARBA00023277"/>
    </source>
</evidence>
<reference evidence="13 14" key="1">
    <citation type="submission" date="2020-08" db="EMBL/GenBank/DDBJ databases">
        <title>Genomic Encyclopedia of Type Strains, Phase IV (KMG-IV): sequencing the most valuable type-strain genomes for metagenomic binning, comparative biology and taxonomic classification.</title>
        <authorList>
            <person name="Goeker M."/>
        </authorList>
    </citation>
    <scope>NUCLEOTIDE SEQUENCE [LARGE SCALE GENOMIC DNA]</scope>
    <source>
        <strain evidence="13 14">YIM 65646</strain>
    </source>
</reference>
<dbReference type="InterPro" id="IPR005886">
    <property type="entry name" value="UDP_G4E"/>
</dbReference>
<evidence type="ECO:0000256" key="8">
    <source>
        <dbReference type="ARBA" id="ARBA00023235"/>
    </source>
</evidence>
<gene>
    <name evidence="13" type="ORF">HNR73_006188</name>
</gene>
<name>A0A841FQ91_9ACTN</name>
<dbReference type="Pfam" id="PF01370">
    <property type="entry name" value="Epimerase"/>
    <property type="match status" value="1"/>
</dbReference>
<accession>A0A841FQ91</accession>
<dbReference type="InterPro" id="IPR036291">
    <property type="entry name" value="NAD(P)-bd_dom_sf"/>
</dbReference>
<evidence type="ECO:0000259" key="12">
    <source>
        <dbReference type="Pfam" id="PF01370"/>
    </source>
</evidence>
<evidence type="ECO:0000313" key="14">
    <source>
        <dbReference type="Proteomes" id="UP000548476"/>
    </source>
</evidence>
<dbReference type="PANTHER" id="PTHR43725:SF53">
    <property type="entry name" value="UDP-ARABINOSE 4-EPIMERASE 1"/>
    <property type="match status" value="1"/>
</dbReference>
<comment type="cofactor">
    <cofactor evidence="2">
        <name>NAD(+)</name>
        <dbReference type="ChEBI" id="CHEBI:57540"/>
    </cofactor>
</comment>
<evidence type="ECO:0000256" key="11">
    <source>
        <dbReference type="ARBA" id="ARBA00033067"/>
    </source>
</evidence>
<dbReference type="UniPathway" id="UPA00214"/>
<dbReference type="RefSeq" id="WP_184791105.1">
    <property type="nucleotide sequence ID" value="NZ_BONT01000008.1"/>
</dbReference>
<organism evidence="13 14">
    <name type="scientific">Phytomonospora endophytica</name>
    <dbReference type="NCBI Taxonomy" id="714109"/>
    <lineage>
        <taxon>Bacteria</taxon>
        <taxon>Bacillati</taxon>
        <taxon>Actinomycetota</taxon>
        <taxon>Actinomycetes</taxon>
        <taxon>Micromonosporales</taxon>
        <taxon>Micromonosporaceae</taxon>
        <taxon>Phytomonospora</taxon>
    </lineage>
</organism>
<keyword evidence="8 13" id="KW-0413">Isomerase</keyword>
<protein>
    <recommendedName>
        <fullName evidence="6">UDP-glucose 4-epimerase</fullName>
        <ecNumber evidence="5">5.1.3.2</ecNumber>
    </recommendedName>
    <alternativeName>
        <fullName evidence="11">Galactowaldenase</fullName>
    </alternativeName>
    <alternativeName>
        <fullName evidence="10">UDP-galactose 4-epimerase</fullName>
    </alternativeName>
</protein>
<dbReference type="EMBL" id="JACHGT010000016">
    <property type="protein sequence ID" value="MBB6038305.1"/>
    <property type="molecule type" value="Genomic_DNA"/>
</dbReference>
<comment type="pathway">
    <text evidence="3">Carbohydrate metabolism; galactose metabolism.</text>
</comment>